<name>A0ABQ6MSK9_9STRA</name>
<evidence type="ECO:0000313" key="7">
    <source>
        <dbReference type="Proteomes" id="UP001165060"/>
    </source>
</evidence>
<comment type="caution">
    <text evidence="6">The sequence shown here is derived from an EMBL/GenBank/DDBJ whole genome shotgun (WGS) entry which is preliminary data.</text>
</comment>
<dbReference type="PANTHER" id="PTHR44998:SF1">
    <property type="entry name" value="UDP-N-ACETYLGLUCOSAMINE--PEPTIDE N-ACETYLGLUCOSAMINYLTRANSFERASE 110 KDA SUBUNIT"/>
    <property type="match status" value="1"/>
</dbReference>
<dbReference type="SUPFAM" id="SSF48452">
    <property type="entry name" value="TPR-like"/>
    <property type="match status" value="1"/>
</dbReference>
<evidence type="ECO:0000256" key="3">
    <source>
        <dbReference type="ARBA" id="ARBA00022737"/>
    </source>
</evidence>
<dbReference type="Gene3D" id="1.25.40.10">
    <property type="entry name" value="Tetratricopeptide repeat domain"/>
    <property type="match status" value="1"/>
</dbReference>
<evidence type="ECO:0000256" key="1">
    <source>
        <dbReference type="ARBA" id="ARBA00004922"/>
    </source>
</evidence>
<dbReference type="Gene3D" id="3.40.50.11380">
    <property type="match status" value="1"/>
</dbReference>
<dbReference type="InterPro" id="IPR011990">
    <property type="entry name" value="TPR-like_helical_dom_sf"/>
</dbReference>
<dbReference type="PANTHER" id="PTHR44998">
    <property type="match status" value="1"/>
</dbReference>
<accession>A0ABQ6MSK9</accession>
<comment type="pathway">
    <text evidence="1">Protein modification; protein glycosylation.</text>
</comment>
<evidence type="ECO:0000313" key="6">
    <source>
        <dbReference type="EMBL" id="GMI31726.1"/>
    </source>
</evidence>
<evidence type="ECO:0000256" key="4">
    <source>
        <dbReference type="ARBA" id="ARBA00022803"/>
    </source>
</evidence>
<sequence length="853" mass="95451">MNFHASRNALLSASLDVLIFADMNSEPMNHFLGYSRFAPVQALFWGNPITSGGGDTIDYFISADRMENPFRTLMSSDVYSEQVVLLDGQGIWYSKFSDLENKYYSDAQKIQPATKFTFEDFQIPPSRTRDKHVYLCAQSLFKLHPSFDETIHQLLLADPLAVVIFTEGRRPTWTAAFQARLSGHLGPELYARIITIPRMSSIEFPNLIKLADVMLHPFPFGGSRTSLDGLEADTPVVTFPQPYLRGRMAVSFFASMDVWDCCVANSIPDYVAKAVKLGSDELHRERTSALIRSRIDRVYYDMQVVDEWRRWLLRAVGREVTPGTFTPEPWQSPVELAKVMRFMQKQHVQQPPTSNAEYSPLETFLHHLAVSQNSNGNLAASLEFLTLLSLERPDDPSVHSDIGAILHQMWRLDEATVHMRLAVEKFQDSVDAKSDRARLAMNNLGVALKDQGRSGADDPLDQSSSLHWFLQAALDPHLGSDSENKKQLNIQLAVSNAANVFRDADDHFKAYTTLCDFVFSAEPADFCTSSSPIVSKIALLSLLEPSPDVTAFSQSALPPSYLPYVQSIHANQQLPLANSIVTFSSWTTPPMLDLVSFFFHDPSRPHKTTDMVVALTTNLKNSQIDGIFVFVEHESHQDLLLASIPDLSNSPKIQFVRLLGRMTFADAFAFGNSHLPPASSINVFANADIVFHPTSFHLLRNSQTPDLLQGHILALTRWELGYVGGMKDTSELLEHLSDPASPLWTADIFLNPRIDSQDTWVWRGAVPEAGVLNSDFYQGLPRCDQRIAAMFRNDVRWRVSNPALALRTLHIEGVAGVVERGGEEQGGRASSYDSKKNVHGEFTEVLISTEVSW</sequence>
<dbReference type="InterPro" id="IPR029489">
    <property type="entry name" value="OGT/SEC/SPY_C"/>
</dbReference>
<protein>
    <recommendedName>
        <fullName evidence="5">O-GlcNAc transferase C-terminal domain-containing protein</fullName>
    </recommendedName>
</protein>
<feature type="domain" description="O-GlcNAc transferase C-terminal" evidence="5">
    <location>
        <begin position="137"/>
        <end position="291"/>
    </location>
</feature>
<keyword evidence="4" id="KW-0802">TPR repeat</keyword>
<evidence type="ECO:0000259" key="5">
    <source>
        <dbReference type="Pfam" id="PF13844"/>
    </source>
</evidence>
<dbReference type="EMBL" id="BRYB01003162">
    <property type="protein sequence ID" value="GMI31726.1"/>
    <property type="molecule type" value="Genomic_DNA"/>
</dbReference>
<dbReference type="Pfam" id="PF13844">
    <property type="entry name" value="Glyco_transf_41"/>
    <property type="match status" value="1"/>
</dbReference>
<dbReference type="Proteomes" id="UP001165060">
    <property type="component" value="Unassembled WGS sequence"/>
</dbReference>
<reference evidence="6 7" key="1">
    <citation type="journal article" date="2023" name="Commun. Biol.">
        <title>Genome analysis of Parmales, the sister group of diatoms, reveals the evolutionary specialization of diatoms from phago-mixotrophs to photoautotrophs.</title>
        <authorList>
            <person name="Ban H."/>
            <person name="Sato S."/>
            <person name="Yoshikawa S."/>
            <person name="Yamada K."/>
            <person name="Nakamura Y."/>
            <person name="Ichinomiya M."/>
            <person name="Sato N."/>
            <person name="Blanc-Mathieu R."/>
            <person name="Endo H."/>
            <person name="Kuwata A."/>
            <person name="Ogata H."/>
        </authorList>
    </citation>
    <scope>NUCLEOTIDE SEQUENCE [LARGE SCALE GENOMIC DNA]</scope>
</reference>
<proteinExistence type="predicted"/>
<keyword evidence="2" id="KW-0808">Transferase</keyword>
<gene>
    <name evidence="6" type="ORF">TeGR_g1507</name>
</gene>
<keyword evidence="3" id="KW-0677">Repeat</keyword>
<organism evidence="6 7">
    <name type="scientific">Tetraparma gracilis</name>
    <dbReference type="NCBI Taxonomy" id="2962635"/>
    <lineage>
        <taxon>Eukaryota</taxon>
        <taxon>Sar</taxon>
        <taxon>Stramenopiles</taxon>
        <taxon>Ochrophyta</taxon>
        <taxon>Bolidophyceae</taxon>
        <taxon>Parmales</taxon>
        <taxon>Triparmaceae</taxon>
        <taxon>Tetraparma</taxon>
    </lineage>
</organism>
<keyword evidence="7" id="KW-1185">Reference proteome</keyword>
<dbReference type="Gene3D" id="3.40.50.2000">
    <property type="entry name" value="Glycogen Phosphorylase B"/>
    <property type="match status" value="1"/>
</dbReference>
<evidence type="ECO:0000256" key="2">
    <source>
        <dbReference type="ARBA" id="ARBA00022679"/>
    </source>
</evidence>